<dbReference type="PANTHER" id="PTHR24421">
    <property type="entry name" value="NITRATE/NITRITE SENSOR PROTEIN NARX-RELATED"/>
    <property type="match status" value="1"/>
</dbReference>
<feature type="domain" description="DUF7134" evidence="11">
    <location>
        <begin position="30"/>
        <end position="167"/>
    </location>
</feature>
<feature type="transmembrane region" description="Helical" evidence="9">
    <location>
        <begin position="119"/>
        <end position="137"/>
    </location>
</feature>
<evidence type="ECO:0000256" key="4">
    <source>
        <dbReference type="ARBA" id="ARBA00022679"/>
    </source>
</evidence>
<dbReference type="InterPro" id="IPR011712">
    <property type="entry name" value="Sig_transdc_His_kin_sub3_dim/P"/>
</dbReference>
<evidence type="ECO:0000259" key="11">
    <source>
        <dbReference type="Pfam" id="PF23539"/>
    </source>
</evidence>
<evidence type="ECO:0000256" key="7">
    <source>
        <dbReference type="ARBA" id="ARBA00022840"/>
    </source>
</evidence>
<feature type="transmembrane region" description="Helical" evidence="9">
    <location>
        <begin position="52"/>
        <end position="69"/>
    </location>
</feature>
<dbReference type="Gene3D" id="3.30.565.10">
    <property type="entry name" value="Histidine kinase-like ATPase, C-terminal domain"/>
    <property type="match status" value="1"/>
</dbReference>
<keyword evidence="9" id="KW-0472">Membrane</keyword>
<organism evidence="12 13">
    <name type="scientific">Pseudosporangium ferrugineum</name>
    <dbReference type="NCBI Taxonomy" id="439699"/>
    <lineage>
        <taxon>Bacteria</taxon>
        <taxon>Bacillati</taxon>
        <taxon>Actinomycetota</taxon>
        <taxon>Actinomycetes</taxon>
        <taxon>Micromonosporales</taxon>
        <taxon>Micromonosporaceae</taxon>
        <taxon>Pseudosporangium</taxon>
    </lineage>
</organism>
<evidence type="ECO:0000313" key="13">
    <source>
        <dbReference type="Proteomes" id="UP000239209"/>
    </source>
</evidence>
<feature type="domain" description="Signal transduction histidine kinase subgroup 3 dimerisation and phosphoacceptor" evidence="10">
    <location>
        <begin position="195"/>
        <end position="261"/>
    </location>
</feature>
<comment type="caution">
    <text evidence="12">The sequence shown here is derived from an EMBL/GenBank/DDBJ whole genome shotgun (WGS) entry which is preliminary data.</text>
</comment>
<dbReference type="SUPFAM" id="SSF55874">
    <property type="entry name" value="ATPase domain of HSP90 chaperone/DNA topoisomerase II/histidine kinase"/>
    <property type="match status" value="1"/>
</dbReference>
<dbReference type="GO" id="GO:0016020">
    <property type="term" value="C:membrane"/>
    <property type="evidence" value="ECO:0007669"/>
    <property type="project" value="InterPro"/>
</dbReference>
<keyword evidence="6 12" id="KW-0418">Kinase</keyword>
<dbReference type="PANTHER" id="PTHR24421:SF10">
    <property type="entry name" value="NITRATE_NITRITE SENSOR PROTEIN NARQ"/>
    <property type="match status" value="1"/>
</dbReference>
<dbReference type="GO" id="GO:0005524">
    <property type="term" value="F:ATP binding"/>
    <property type="evidence" value="ECO:0007669"/>
    <property type="project" value="UniProtKB-KW"/>
</dbReference>
<evidence type="ECO:0000256" key="3">
    <source>
        <dbReference type="ARBA" id="ARBA00022553"/>
    </source>
</evidence>
<evidence type="ECO:0000259" key="10">
    <source>
        <dbReference type="Pfam" id="PF07730"/>
    </source>
</evidence>
<keyword evidence="8" id="KW-0902">Two-component regulatory system</keyword>
<evidence type="ECO:0000313" key="12">
    <source>
        <dbReference type="EMBL" id="PRY30784.1"/>
    </source>
</evidence>
<feature type="transmembrane region" description="Helical" evidence="9">
    <location>
        <begin position="27"/>
        <end position="46"/>
    </location>
</feature>
<keyword evidence="7" id="KW-0067">ATP-binding</keyword>
<keyword evidence="5" id="KW-0547">Nucleotide-binding</keyword>
<dbReference type="Pfam" id="PF07730">
    <property type="entry name" value="HisKA_3"/>
    <property type="match status" value="1"/>
</dbReference>
<accession>A0A2T0SBI0</accession>
<evidence type="ECO:0000256" key="5">
    <source>
        <dbReference type="ARBA" id="ARBA00022741"/>
    </source>
</evidence>
<evidence type="ECO:0000256" key="6">
    <source>
        <dbReference type="ARBA" id="ARBA00022777"/>
    </source>
</evidence>
<dbReference type="CDD" id="cd16917">
    <property type="entry name" value="HATPase_UhpB-NarQ-NarX-like"/>
    <property type="match status" value="1"/>
</dbReference>
<keyword evidence="3" id="KW-0597">Phosphoprotein</keyword>
<evidence type="ECO:0000256" key="9">
    <source>
        <dbReference type="SAM" id="Phobius"/>
    </source>
</evidence>
<feature type="transmembrane region" description="Helical" evidence="9">
    <location>
        <begin position="98"/>
        <end position="114"/>
    </location>
</feature>
<feature type="transmembrane region" description="Helical" evidence="9">
    <location>
        <begin position="76"/>
        <end position="92"/>
    </location>
</feature>
<dbReference type="Gene3D" id="1.20.5.1930">
    <property type="match status" value="1"/>
</dbReference>
<evidence type="ECO:0000256" key="1">
    <source>
        <dbReference type="ARBA" id="ARBA00000085"/>
    </source>
</evidence>
<reference evidence="12 13" key="1">
    <citation type="submission" date="2018-03" db="EMBL/GenBank/DDBJ databases">
        <title>Genomic Encyclopedia of Archaeal and Bacterial Type Strains, Phase II (KMG-II): from individual species to whole genera.</title>
        <authorList>
            <person name="Goeker M."/>
        </authorList>
    </citation>
    <scope>NUCLEOTIDE SEQUENCE [LARGE SCALE GENOMIC DNA]</scope>
    <source>
        <strain evidence="12 13">DSM 45348</strain>
    </source>
</reference>
<keyword evidence="9" id="KW-1133">Transmembrane helix</keyword>
<dbReference type="GO" id="GO:0046983">
    <property type="term" value="F:protein dimerization activity"/>
    <property type="evidence" value="ECO:0007669"/>
    <property type="project" value="InterPro"/>
</dbReference>
<dbReference type="GO" id="GO:0000155">
    <property type="term" value="F:phosphorelay sensor kinase activity"/>
    <property type="evidence" value="ECO:0007669"/>
    <property type="project" value="InterPro"/>
</dbReference>
<keyword evidence="9" id="KW-0812">Transmembrane</keyword>
<dbReference type="Pfam" id="PF23539">
    <property type="entry name" value="DUF7134"/>
    <property type="match status" value="1"/>
</dbReference>
<dbReference type="InterPro" id="IPR055558">
    <property type="entry name" value="DUF7134"/>
</dbReference>
<protein>
    <recommendedName>
        <fullName evidence="2">histidine kinase</fullName>
        <ecNumber evidence="2">2.7.13.3</ecNumber>
    </recommendedName>
</protein>
<comment type="catalytic activity">
    <reaction evidence="1">
        <text>ATP + protein L-histidine = ADP + protein N-phospho-L-histidine.</text>
        <dbReference type="EC" id="2.7.13.3"/>
    </reaction>
</comment>
<dbReference type="InterPro" id="IPR050482">
    <property type="entry name" value="Sensor_HK_TwoCompSys"/>
</dbReference>
<dbReference type="EMBL" id="PVZG01000004">
    <property type="protein sequence ID" value="PRY30784.1"/>
    <property type="molecule type" value="Genomic_DNA"/>
</dbReference>
<name>A0A2T0SBI0_9ACTN</name>
<keyword evidence="13" id="KW-1185">Reference proteome</keyword>
<dbReference type="EC" id="2.7.13.3" evidence="2"/>
<evidence type="ECO:0000256" key="8">
    <source>
        <dbReference type="ARBA" id="ARBA00023012"/>
    </source>
</evidence>
<dbReference type="InterPro" id="IPR036890">
    <property type="entry name" value="HATPase_C_sf"/>
</dbReference>
<keyword evidence="4" id="KW-0808">Transferase</keyword>
<dbReference type="Proteomes" id="UP000239209">
    <property type="component" value="Unassembled WGS sequence"/>
</dbReference>
<evidence type="ECO:0000256" key="2">
    <source>
        <dbReference type="ARBA" id="ARBA00012438"/>
    </source>
</evidence>
<sequence>MGAARRSTVVTVYAAITRWRARYLDRYRAPLADVLLALTGALFVLYQGPTGVDGGTITLAVLCAALILLRRRRPVPVLLAATVVFVIVVVLGRPPDGMFIVAGILTYATALYSARRRHWFYAFVTWSALMLAGSVVYRTGWWNADQLTAFTIIFGGAAWGDSVRMRRAYLAEVTDRARRAEQTREEEARRRVMDERLRIARELHDVVAHHIAVISVHAGAADHVMRDEPHRVWPVLGHIRVAAGTVMKEIKSVVSVLRDPDEAASTEPAPGMERLGELLAELRAIGFRVRHEQHGEPRTLPAVVDLAAYRIAQEALTNAHRYGDGSATFRLEYTADTVRIDIVNRVTVPGGRHRDGSGFGLIGMRERASAAHGTIVAGPVAGGLFRVHAELPVDDRAINRLNAREAGNHPA</sequence>
<proteinExistence type="predicted"/>
<gene>
    <name evidence="12" type="ORF">CLV70_104336</name>
</gene>
<dbReference type="AlphaFoldDB" id="A0A2T0SBI0"/>